<evidence type="ECO:0000313" key="1">
    <source>
        <dbReference type="EMBL" id="KAE9386272.1"/>
    </source>
</evidence>
<dbReference type="InterPro" id="IPR059179">
    <property type="entry name" value="MLKL-like_MCAfunc"/>
</dbReference>
<dbReference type="AlphaFoldDB" id="A0A6A4GKJ7"/>
<organism evidence="1 2">
    <name type="scientific">Gymnopus androsaceus JB14</name>
    <dbReference type="NCBI Taxonomy" id="1447944"/>
    <lineage>
        <taxon>Eukaryota</taxon>
        <taxon>Fungi</taxon>
        <taxon>Dikarya</taxon>
        <taxon>Basidiomycota</taxon>
        <taxon>Agaricomycotina</taxon>
        <taxon>Agaricomycetes</taxon>
        <taxon>Agaricomycetidae</taxon>
        <taxon>Agaricales</taxon>
        <taxon>Marasmiineae</taxon>
        <taxon>Omphalotaceae</taxon>
        <taxon>Gymnopus</taxon>
    </lineage>
</organism>
<dbReference type="OrthoDB" id="1668230at2759"/>
<proteinExistence type="predicted"/>
<dbReference type="Proteomes" id="UP000799118">
    <property type="component" value="Unassembled WGS sequence"/>
</dbReference>
<keyword evidence="2" id="KW-1185">Reference proteome</keyword>
<gene>
    <name evidence="1" type="ORF">BT96DRAFT_1086661</name>
</gene>
<name>A0A6A4GKJ7_9AGAR</name>
<sequence>MPKEQTDAYLRTEMYVNLAVKSFTEVALEVVAETGEVIPAPGLGVVAKLLSSIWDAVDDVGICRDHANIALCSCFRFSSPTNLRVYVELPAAQTFSSLYTTKLMNKGIKAKELDKPLKRLESSSNLILDLMLELRDRPFWEWFVKQDEILYEIERCLDLLNDCIVIFNIFILARIEKTLYVPLTNLPKQLRGPYLRVRRMHNP</sequence>
<reference evidence="1" key="1">
    <citation type="journal article" date="2019" name="Environ. Microbiol.">
        <title>Fungal ecological strategies reflected in gene transcription - a case study of two litter decomposers.</title>
        <authorList>
            <person name="Barbi F."/>
            <person name="Kohler A."/>
            <person name="Barry K."/>
            <person name="Baskaran P."/>
            <person name="Daum C."/>
            <person name="Fauchery L."/>
            <person name="Ihrmark K."/>
            <person name="Kuo A."/>
            <person name="LaButti K."/>
            <person name="Lipzen A."/>
            <person name="Morin E."/>
            <person name="Grigoriev I.V."/>
            <person name="Henrissat B."/>
            <person name="Lindahl B."/>
            <person name="Martin F."/>
        </authorList>
    </citation>
    <scope>NUCLEOTIDE SEQUENCE</scope>
    <source>
        <strain evidence="1">JB14</strain>
    </source>
</reference>
<accession>A0A6A4GKJ7</accession>
<dbReference type="EMBL" id="ML769896">
    <property type="protein sequence ID" value="KAE9386272.1"/>
    <property type="molecule type" value="Genomic_DNA"/>
</dbReference>
<protein>
    <submittedName>
        <fullName evidence="1">Uncharacterized protein</fullName>
    </submittedName>
</protein>
<dbReference type="CDD" id="cd21037">
    <property type="entry name" value="MLKL_NTD"/>
    <property type="match status" value="1"/>
</dbReference>
<evidence type="ECO:0000313" key="2">
    <source>
        <dbReference type="Proteomes" id="UP000799118"/>
    </source>
</evidence>